<feature type="transmembrane region" description="Helical" evidence="1">
    <location>
        <begin position="71"/>
        <end position="90"/>
    </location>
</feature>
<dbReference type="AlphaFoldDB" id="A0A5N3R661"/>
<evidence type="ECO:0000313" key="3">
    <source>
        <dbReference type="Proteomes" id="UP000326789"/>
    </source>
</evidence>
<gene>
    <name evidence="2" type="ORF">F2P58_03325</name>
</gene>
<feature type="transmembrane region" description="Helical" evidence="1">
    <location>
        <begin position="35"/>
        <end position="59"/>
    </location>
</feature>
<dbReference type="Proteomes" id="UP000326789">
    <property type="component" value="Unassembled WGS sequence"/>
</dbReference>
<evidence type="ECO:0000313" key="2">
    <source>
        <dbReference type="EMBL" id="KAB0289987.1"/>
    </source>
</evidence>
<keyword evidence="1" id="KW-0812">Transmembrane</keyword>
<name>A0A5N3R661_9VIBR</name>
<protein>
    <submittedName>
        <fullName evidence="2">Uncharacterized protein</fullName>
    </submittedName>
</protein>
<dbReference type="RefSeq" id="WP_150868868.1">
    <property type="nucleotide sequence ID" value="NZ_VWSE01000003.1"/>
</dbReference>
<dbReference type="EMBL" id="VWSE01000003">
    <property type="protein sequence ID" value="KAB0289987.1"/>
    <property type="molecule type" value="Genomic_DNA"/>
</dbReference>
<reference evidence="2 3" key="1">
    <citation type="submission" date="2019-09" db="EMBL/GenBank/DDBJ databases">
        <title>Whole genome sequence of Vibrio fortis.</title>
        <authorList>
            <person name="Das S.K."/>
        </authorList>
    </citation>
    <scope>NUCLEOTIDE SEQUENCE [LARGE SCALE GENOMIC DNA]</scope>
    <source>
        <strain evidence="2 3">AN60</strain>
    </source>
</reference>
<comment type="caution">
    <text evidence="2">The sequence shown here is derived from an EMBL/GenBank/DDBJ whole genome shotgun (WGS) entry which is preliminary data.</text>
</comment>
<feature type="transmembrane region" description="Helical" evidence="1">
    <location>
        <begin position="110"/>
        <end position="131"/>
    </location>
</feature>
<keyword evidence="1" id="KW-0472">Membrane</keyword>
<evidence type="ECO:0000256" key="1">
    <source>
        <dbReference type="SAM" id="Phobius"/>
    </source>
</evidence>
<proteinExistence type="predicted"/>
<sequence>MRIRQIKAYRVTSIISLLLGITALQELYISENLLIIGFSAGVLGTLLLGSAGLFTVFRFVSAFVKGTSLSLSSRVLGCIYSALPVLLWYLCNVKFILVPAVNAKELSTFFIPSALAVLNGVTGVILFFGVVKINNKLLGKVSG</sequence>
<accession>A0A5N3R661</accession>
<keyword evidence="1" id="KW-1133">Transmembrane helix</keyword>
<organism evidence="2 3">
    <name type="scientific">Vibrio fortis</name>
    <dbReference type="NCBI Taxonomy" id="212667"/>
    <lineage>
        <taxon>Bacteria</taxon>
        <taxon>Pseudomonadati</taxon>
        <taxon>Pseudomonadota</taxon>
        <taxon>Gammaproteobacteria</taxon>
        <taxon>Vibrionales</taxon>
        <taxon>Vibrionaceae</taxon>
        <taxon>Vibrio</taxon>
    </lineage>
</organism>